<evidence type="ECO:0000259" key="5">
    <source>
        <dbReference type="PROSITE" id="PS00498"/>
    </source>
</evidence>
<organism evidence="6 7">
    <name type="scientific">Boothiomyces macroporosus</name>
    <dbReference type="NCBI Taxonomy" id="261099"/>
    <lineage>
        <taxon>Eukaryota</taxon>
        <taxon>Fungi</taxon>
        <taxon>Fungi incertae sedis</taxon>
        <taxon>Chytridiomycota</taxon>
        <taxon>Chytridiomycota incertae sedis</taxon>
        <taxon>Chytridiomycetes</taxon>
        <taxon>Rhizophydiales</taxon>
        <taxon>Terramycetaceae</taxon>
        <taxon>Boothiomyces</taxon>
    </lineage>
</organism>
<dbReference type="PRINTS" id="PR00092">
    <property type="entry name" value="TYROSINASE"/>
</dbReference>
<accession>A0AAD5Y3X9</accession>
<feature type="region of interest" description="Disordered" evidence="3">
    <location>
        <begin position="315"/>
        <end position="350"/>
    </location>
</feature>
<dbReference type="PROSITE" id="PS00498">
    <property type="entry name" value="TYROSINASE_2"/>
    <property type="match status" value="1"/>
</dbReference>
<reference evidence="6" key="1">
    <citation type="submission" date="2020-05" db="EMBL/GenBank/DDBJ databases">
        <title>Phylogenomic resolution of chytrid fungi.</title>
        <authorList>
            <person name="Stajich J.E."/>
            <person name="Amses K."/>
            <person name="Simmons R."/>
            <person name="Seto K."/>
            <person name="Myers J."/>
            <person name="Bonds A."/>
            <person name="Quandt C.A."/>
            <person name="Barry K."/>
            <person name="Liu P."/>
            <person name="Grigoriev I."/>
            <person name="Longcore J.E."/>
            <person name="James T.Y."/>
        </authorList>
    </citation>
    <scope>NUCLEOTIDE SEQUENCE</scope>
    <source>
        <strain evidence="6">PLAUS21</strain>
    </source>
</reference>
<evidence type="ECO:0000313" key="6">
    <source>
        <dbReference type="EMBL" id="KAJ3254081.1"/>
    </source>
</evidence>
<evidence type="ECO:0000256" key="3">
    <source>
        <dbReference type="SAM" id="MobiDB-lite"/>
    </source>
</evidence>
<dbReference type="PANTHER" id="PTHR11474">
    <property type="entry name" value="TYROSINASE FAMILY MEMBER"/>
    <property type="match status" value="1"/>
</dbReference>
<sequence>MKGFILASVLSIANVLACSPGAVRKEWRQLSGGQQQAFLNAVKQLNQRQDDTGNDSSDPSTWSFAHFAVVHARYQQANHNQGGQQAPPFFAWHRIFLHYYEKALQSIDPSVTLPYWDWSQDSQNPLGSDVLAQSAFGTSIDGSGCVTGGQFAGWSSAVNGGCLKRCSQSGALYGSTSTVQLMNASPNYASLNRQIQDGPHAIVHNVIGGRCADGGVGDFYTMSSAGDPIFYMHHAMVDKIWMMWQNSCPSKFANDYSGSINSALPPFSETAQDVLKFSSRTGNFCYDYSSSGINGPQLTSGASCPAGGNGNTGGNGNNNGNNANGNNNGGAASSAGSSPTKTGASSASATAVAPDGSVDQYFAELRLLDLIPGSSQLLQAAFPGFSNDKINTIPHFSHASGSTAASKALRKGKRDYVVPTTTVAATTTAPASTTTDLAVVHNSTTTTVAVTTTANTTTTEYVSPTYLPPLPEVIPTYRLNPNYTVVAPPSNDTTNLYKLRHPASLDQDFMKLMHIDEKSARYLEYIVKKHIDDLNNTPGYVAPSALIHFNKYNKLGGFTPSKKKCTSSYSH</sequence>
<keyword evidence="2" id="KW-0186">Copper</keyword>
<feature type="chain" id="PRO_5042148038" description="Tyrosinase copper-binding domain-containing protein" evidence="4">
    <location>
        <begin position="18"/>
        <end position="571"/>
    </location>
</feature>
<evidence type="ECO:0000256" key="1">
    <source>
        <dbReference type="ARBA" id="ARBA00022723"/>
    </source>
</evidence>
<dbReference type="InterPro" id="IPR008922">
    <property type="entry name" value="Di-copper_centre_dom_sf"/>
</dbReference>
<evidence type="ECO:0000256" key="4">
    <source>
        <dbReference type="SAM" id="SignalP"/>
    </source>
</evidence>
<keyword evidence="7" id="KW-1185">Reference proteome</keyword>
<dbReference type="Pfam" id="PF00264">
    <property type="entry name" value="Tyrosinase"/>
    <property type="match status" value="1"/>
</dbReference>
<dbReference type="SUPFAM" id="SSF48056">
    <property type="entry name" value="Di-copper centre-containing domain"/>
    <property type="match status" value="1"/>
</dbReference>
<proteinExistence type="predicted"/>
<feature type="domain" description="Tyrosinase copper-binding" evidence="5">
    <location>
        <begin position="227"/>
        <end position="238"/>
    </location>
</feature>
<keyword evidence="4" id="KW-0732">Signal</keyword>
<keyword evidence="1" id="KW-0479">Metal-binding</keyword>
<dbReference type="EMBL" id="JADGKB010000093">
    <property type="protein sequence ID" value="KAJ3254081.1"/>
    <property type="molecule type" value="Genomic_DNA"/>
</dbReference>
<dbReference type="InterPro" id="IPR050316">
    <property type="entry name" value="Tyrosinase/Hemocyanin"/>
</dbReference>
<gene>
    <name evidence="6" type="ORF">HK103_007542</name>
</gene>
<name>A0AAD5Y3X9_9FUNG</name>
<dbReference type="InterPro" id="IPR002227">
    <property type="entry name" value="Tyrosinase_Cu-bd"/>
</dbReference>
<comment type="caution">
    <text evidence="6">The sequence shown here is derived from an EMBL/GenBank/DDBJ whole genome shotgun (WGS) entry which is preliminary data.</text>
</comment>
<dbReference type="Proteomes" id="UP001210925">
    <property type="component" value="Unassembled WGS sequence"/>
</dbReference>
<dbReference type="AlphaFoldDB" id="A0AAD5Y3X9"/>
<protein>
    <recommendedName>
        <fullName evidence="5">Tyrosinase copper-binding domain-containing protein</fullName>
    </recommendedName>
</protein>
<dbReference type="PANTHER" id="PTHR11474:SF126">
    <property type="entry name" value="TYROSINASE-LIKE PROTEIN TYR-1-RELATED"/>
    <property type="match status" value="1"/>
</dbReference>
<dbReference type="GO" id="GO:0046872">
    <property type="term" value="F:metal ion binding"/>
    <property type="evidence" value="ECO:0007669"/>
    <property type="project" value="UniProtKB-KW"/>
</dbReference>
<evidence type="ECO:0000313" key="7">
    <source>
        <dbReference type="Proteomes" id="UP001210925"/>
    </source>
</evidence>
<dbReference type="Gene3D" id="1.10.1280.10">
    <property type="entry name" value="Di-copper center containing domain from catechol oxidase"/>
    <property type="match status" value="1"/>
</dbReference>
<feature type="compositionally biased region" description="Low complexity" evidence="3">
    <location>
        <begin position="318"/>
        <end position="350"/>
    </location>
</feature>
<dbReference type="GO" id="GO:0016491">
    <property type="term" value="F:oxidoreductase activity"/>
    <property type="evidence" value="ECO:0007669"/>
    <property type="project" value="InterPro"/>
</dbReference>
<feature type="signal peptide" evidence="4">
    <location>
        <begin position="1"/>
        <end position="17"/>
    </location>
</feature>
<evidence type="ECO:0000256" key="2">
    <source>
        <dbReference type="ARBA" id="ARBA00023008"/>
    </source>
</evidence>